<reference evidence="2" key="1">
    <citation type="submission" date="2016-11" db="UniProtKB">
        <authorList>
            <consortium name="WormBaseParasite"/>
        </authorList>
    </citation>
    <scope>IDENTIFICATION</scope>
    <source>
        <strain evidence="2">KR3021</strain>
    </source>
</reference>
<evidence type="ECO:0000313" key="2">
    <source>
        <dbReference type="WBParaSite" id="RSKR_0000699200.1"/>
    </source>
</evidence>
<organism evidence="1 2">
    <name type="scientific">Rhabditophanes sp. KR3021</name>
    <dbReference type="NCBI Taxonomy" id="114890"/>
    <lineage>
        <taxon>Eukaryota</taxon>
        <taxon>Metazoa</taxon>
        <taxon>Ecdysozoa</taxon>
        <taxon>Nematoda</taxon>
        <taxon>Chromadorea</taxon>
        <taxon>Rhabditida</taxon>
        <taxon>Tylenchina</taxon>
        <taxon>Panagrolaimomorpha</taxon>
        <taxon>Strongyloidoidea</taxon>
        <taxon>Alloionematidae</taxon>
        <taxon>Rhabditophanes</taxon>
    </lineage>
</organism>
<evidence type="ECO:0000313" key="1">
    <source>
        <dbReference type="Proteomes" id="UP000095286"/>
    </source>
</evidence>
<dbReference type="WBParaSite" id="RSKR_0000699200.1">
    <property type="protein sequence ID" value="RSKR_0000699200.1"/>
    <property type="gene ID" value="RSKR_0000699200"/>
</dbReference>
<dbReference type="Proteomes" id="UP000095286">
    <property type="component" value="Unplaced"/>
</dbReference>
<name>A0AC35U346_9BILA</name>
<sequence length="358" mass="41415">MIRQIALVTLSAILIYYYQSEITSLFDKIPANESKGLLSLGYVTPWNSKGYDIAKEKSSKFSHIVPVWLQIVGNKEHVCEIQGYHDIDHKWIEDVKKGNSKIKIVPRFIVEKWDKKDWSLLLKSDKLQRICGAEIVDFSIRNKFDGITLEIFLQSLMIMQENVVEETINVIEMWSSILKAKDLQIILPLTPVIYGEENRSGKKANLKSSNYYSQGQFARMAKAVDYVNLMTYDFNVQMSMAPIYWISENVEYLIGKKNAELSPKLILGMNFYGTFYSQSEVKPILGHDFEKYMTDKSFKNEWNDIAKEDNWISRENNQMIYFPSEKSIKIRLDYAASKGFGTGIWDLGQGLDYFADLL</sequence>
<accession>A0AC35U346</accession>
<protein>
    <submittedName>
        <fullName evidence="2">Glyco_18 domain-containing protein</fullName>
    </submittedName>
</protein>
<proteinExistence type="predicted"/>